<keyword evidence="4" id="KW-1005">Bacterial flagellum biogenesis</keyword>
<keyword evidence="3 4" id="KW-0694">RNA-binding</keyword>
<accession>A0A518C6Y0</accession>
<proteinExistence type="inferred from homology"/>
<keyword evidence="2 4" id="KW-0810">Translation regulation</keyword>
<dbReference type="GO" id="GO:0006402">
    <property type="term" value="P:mRNA catabolic process"/>
    <property type="evidence" value="ECO:0007669"/>
    <property type="project" value="InterPro"/>
</dbReference>
<keyword evidence="1 4" id="KW-0963">Cytoplasm</keyword>
<dbReference type="AlphaFoldDB" id="A0A518C6Y0"/>
<evidence type="ECO:0000256" key="4">
    <source>
        <dbReference type="HAMAP-Rule" id="MF_00167"/>
    </source>
</evidence>
<dbReference type="GO" id="GO:0006109">
    <property type="term" value="P:regulation of carbohydrate metabolic process"/>
    <property type="evidence" value="ECO:0007669"/>
    <property type="project" value="InterPro"/>
</dbReference>
<dbReference type="GO" id="GO:0005829">
    <property type="term" value="C:cytosol"/>
    <property type="evidence" value="ECO:0007669"/>
    <property type="project" value="TreeGrafter"/>
</dbReference>
<dbReference type="KEGG" id="bvo:Pan97_19980"/>
<comment type="similarity">
    <text evidence="4">Belongs to the CsrA/RsmA family.</text>
</comment>
<dbReference type="EMBL" id="CP036289">
    <property type="protein sequence ID" value="QDU74978.1"/>
    <property type="molecule type" value="Genomic_DNA"/>
</dbReference>
<dbReference type="GO" id="GO:0045947">
    <property type="term" value="P:negative regulation of translational initiation"/>
    <property type="evidence" value="ECO:0007669"/>
    <property type="project" value="UniProtKB-UniRule"/>
</dbReference>
<keyword evidence="6" id="KW-1185">Reference proteome</keyword>
<dbReference type="Proteomes" id="UP000318626">
    <property type="component" value="Chromosome"/>
</dbReference>
<dbReference type="PANTHER" id="PTHR34984:SF1">
    <property type="entry name" value="CARBON STORAGE REGULATOR"/>
    <property type="match status" value="1"/>
</dbReference>
<evidence type="ECO:0000256" key="2">
    <source>
        <dbReference type="ARBA" id="ARBA00022845"/>
    </source>
</evidence>
<dbReference type="SUPFAM" id="SSF117130">
    <property type="entry name" value="CsrA-like"/>
    <property type="match status" value="1"/>
</dbReference>
<gene>
    <name evidence="4" type="primary">csrA</name>
    <name evidence="5" type="ORF">Pan97_19980</name>
</gene>
<reference evidence="6" key="1">
    <citation type="submission" date="2019-02" db="EMBL/GenBank/DDBJ databases">
        <title>Deep-cultivation of Planctomycetes and their phenomic and genomic characterization uncovers novel biology.</title>
        <authorList>
            <person name="Wiegand S."/>
            <person name="Jogler M."/>
            <person name="Boedeker C."/>
            <person name="Pinto D."/>
            <person name="Vollmers J."/>
            <person name="Rivas-Marin E."/>
            <person name="Kohn T."/>
            <person name="Peeters S.H."/>
            <person name="Heuer A."/>
            <person name="Rast P."/>
            <person name="Oberbeckmann S."/>
            <person name="Bunk B."/>
            <person name="Jeske O."/>
            <person name="Meyerdierks A."/>
            <person name="Storesund J.E."/>
            <person name="Kallscheuer N."/>
            <person name="Luecker S."/>
            <person name="Lage O.M."/>
            <person name="Pohl T."/>
            <person name="Merkel B.J."/>
            <person name="Hornburger P."/>
            <person name="Mueller R.-W."/>
            <person name="Bruemmer F."/>
            <person name="Labrenz M."/>
            <person name="Spormann A.M."/>
            <person name="Op den Camp H."/>
            <person name="Overmann J."/>
            <person name="Amann R."/>
            <person name="Jetten M.S.M."/>
            <person name="Mascher T."/>
            <person name="Medema M.H."/>
            <person name="Devos D.P."/>
            <person name="Kaster A.-K."/>
            <person name="Ovreas L."/>
            <person name="Rohde M."/>
            <person name="Galperin M.Y."/>
            <person name="Jogler C."/>
        </authorList>
    </citation>
    <scope>NUCLEOTIDE SEQUENCE [LARGE SCALE GENOMIC DNA]</scope>
    <source>
        <strain evidence="6">Pan97</strain>
    </source>
</reference>
<dbReference type="Gene3D" id="2.60.40.4380">
    <property type="entry name" value="Translational regulator CsrA"/>
    <property type="match status" value="1"/>
</dbReference>
<keyword evidence="4" id="KW-0678">Repressor</keyword>
<dbReference type="InterPro" id="IPR003751">
    <property type="entry name" value="CsrA"/>
</dbReference>
<dbReference type="InterPro" id="IPR036107">
    <property type="entry name" value="CsrA_sf"/>
</dbReference>
<dbReference type="GO" id="GO:0048027">
    <property type="term" value="F:mRNA 5'-UTR binding"/>
    <property type="evidence" value="ECO:0007669"/>
    <property type="project" value="UniProtKB-UniRule"/>
</dbReference>
<comment type="function">
    <text evidence="4">A translational regulator that binds mRNA to regulate translation initiation and/or mRNA stability. Usually binds in the 5'-UTR at or near the Shine-Dalgarno sequence preventing ribosome-binding, thus repressing translation. Its main target seems to be the major flagellin gene, while its function is anatagonized by FliW.</text>
</comment>
<organism evidence="5 6">
    <name type="scientific">Bremerella volcania</name>
    <dbReference type="NCBI Taxonomy" id="2527984"/>
    <lineage>
        <taxon>Bacteria</taxon>
        <taxon>Pseudomonadati</taxon>
        <taxon>Planctomycetota</taxon>
        <taxon>Planctomycetia</taxon>
        <taxon>Pirellulales</taxon>
        <taxon>Pirellulaceae</taxon>
        <taxon>Bremerella</taxon>
    </lineage>
</organism>
<dbReference type="GO" id="GO:1902208">
    <property type="term" value="P:regulation of bacterial-type flagellum assembly"/>
    <property type="evidence" value="ECO:0007669"/>
    <property type="project" value="UniProtKB-UniRule"/>
</dbReference>
<dbReference type="PANTHER" id="PTHR34984">
    <property type="entry name" value="CARBON STORAGE REGULATOR"/>
    <property type="match status" value="1"/>
</dbReference>
<sequence>MGVEASPRALYPVKTIQFHKPRRSEVMLVLSRKVGDSIKIGDNIEIVVNRISGNRVTIGVDAPKDVRILRGEVELELDDDAVLALTGLMNADSASYSHSAS</sequence>
<comment type="subcellular location">
    <subcellularLocation>
        <location evidence="4">Cytoplasm</location>
    </subcellularLocation>
</comment>
<dbReference type="Pfam" id="PF02599">
    <property type="entry name" value="CsrA"/>
    <property type="match status" value="1"/>
</dbReference>
<evidence type="ECO:0000313" key="6">
    <source>
        <dbReference type="Proteomes" id="UP000318626"/>
    </source>
</evidence>
<dbReference type="HAMAP" id="MF_00167">
    <property type="entry name" value="CsrA"/>
    <property type="match status" value="1"/>
</dbReference>
<evidence type="ECO:0000313" key="5">
    <source>
        <dbReference type="EMBL" id="QDU74978.1"/>
    </source>
</evidence>
<name>A0A518C6Y0_9BACT</name>
<dbReference type="GO" id="GO:0044781">
    <property type="term" value="P:bacterial-type flagellum organization"/>
    <property type="evidence" value="ECO:0007669"/>
    <property type="project" value="UniProtKB-KW"/>
</dbReference>
<protein>
    <recommendedName>
        <fullName evidence="4">Translational regulator CsrA</fullName>
    </recommendedName>
</protein>
<evidence type="ECO:0000256" key="3">
    <source>
        <dbReference type="ARBA" id="ARBA00022884"/>
    </source>
</evidence>
<evidence type="ECO:0000256" key="1">
    <source>
        <dbReference type="ARBA" id="ARBA00022490"/>
    </source>
</evidence>
<comment type="subunit">
    <text evidence="4">Homodimer; the beta-strands of each monomer intercalate to form a hydrophobic core, while the alpha-helices form wings that extend away from the core.</text>
</comment>